<accession>A0ABQ4QX81</accession>
<gene>
    <name evidence="2" type="ORF">OPKNFCMD_2743</name>
</gene>
<reference evidence="2" key="1">
    <citation type="journal article" date="2021" name="Front. Microbiol.">
        <title>Comprehensive Comparative Genomics and Phenotyping of Methylobacterium Species.</title>
        <authorList>
            <person name="Alessa O."/>
            <person name="Ogura Y."/>
            <person name="Fujitani Y."/>
            <person name="Takami H."/>
            <person name="Hayashi T."/>
            <person name="Sahin N."/>
            <person name="Tani A."/>
        </authorList>
    </citation>
    <scope>NUCLEOTIDE SEQUENCE</scope>
    <source>
        <strain evidence="2">KCTC 52305</strain>
    </source>
</reference>
<feature type="region of interest" description="Disordered" evidence="1">
    <location>
        <begin position="1"/>
        <end position="21"/>
    </location>
</feature>
<evidence type="ECO:0000256" key="1">
    <source>
        <dbReference type="SAM" id="MobiDB-lite"/>
    </source>
</evidence>
<dbReference type="CDD" id="cd02440">
    <property type="entry name" value="AdoMet_MTases"/>
    <property type="match status" value="1"/>
</dbReference>
<name>A0ABQ4QX81_9HYPH</name>
<dbReference type="EMBL" id="BPQH01000008">
    <property type="protein sequence ID" value="GJD50007.1"/>
    <property type="molecule type" value="Genomic_DNA"/>
</dbReference>
<keyword evidence="3" id="KW-1185">Reference proteome</keyword>
<organism evidence="2 3">
    <name type="scientific">Methylobacterium crusticola</name>
    <dbReference type="NCBI Taxonomy" id="1697972"/>
    <lineage>
        <taxon>Bacteria</taxon>
        <taxon>Pseudomonadati</taxon>
        <taxon>Pseudomonadota</taxon>
        <taxon>Alphaproteobacteria</taxon>
        <taxon>Hyphomicrobiales</taxon>
        <taxon>Methylobacteriaceae</taxon>
        <taxon>Methylobacterium</taxon>
    </lineage>
</organism>
<evidence type="ECO:0000313" key="2">
    <source>
        <dbReference type="EMBL" id="GJD50007.1"/>
    </source>
</evidence>
<dbReference type="InterPro" id="IPR029063">
    <property type="entry name" value="SAM-dependent_MTases_sf"/>
</dbReference>
<dbReference type="SUPFAM" id="SSF53335">
    <property type="entry name" value="S-adenosyl-L-methionine-dependent methyltransferases"/>
    <property type="match status" value="1"/>
</dbReference>
<dbReference type="Proteomes" id="UP001055167">
    <property type="component" value="Unassembled WGS sequence"/>
</dbReference>
<evidence type="ECO:0008006" key="4">
    <source>
        <dbReference type="Google" id="ProtNLM"/>
    </source>
</evidence>
<protein>
    <recommendedName>
        <fullName evidence="4">Methionine biosynthesis protein MetW</fullName>
    </recommendedName>
</protein>
<dbReference type="InterPro" id="IPR010743">
    <property type="entry name" value="Methionine_synth_MetW"/>
</dbReference>
<comment type="caution">
    <text evidence="2">The sequence shown here is derived from an EMBL/GenBank/DDBJ whole genome shotgun (WGS) entry which is preliminary data.</text>
</comment>
<reference evidence="2" key="2">
    <citation type="submission" date="2021-08" db="EMBL/GenBank/DDBJ databases">
        <authorList>
            <person name="Tani A."/>
            <person name="Ola A."/>
            <person name="Ogura Y."/>
            <person name="Katsura K."/>
            <person name="Hayashi T."/>
        </authorList>
    </citation>
    <scope>NUCLEOTIDE SEQUENCE</scope>
    <source>
        <strain evidence="2">KCTC 52305</strain>
    </source>
</reference>
<dbReference type="Pfam" id="PF07021">
    <property type="entry name" value="MetW"/>
    <property type="match status" value="1"/>
</dbReference>
<dbReference type="Gene3D" id="3.40.50.150">
    <property type="entry name" value="Vaccinia Virus protein VP39"/>
    <property type="match status" value="1"/>
</dbReference>
<evidence type="ECO:0000313" key="3">
    <source>
        <dbReference type="Proteomes" id="UP001055167"/>
    </source>
</evidence>
<sequence length="226" mass="24459">MSAPAAEADGDGDLAPAGLPHEPGLGQARVDHLVVLGLVEPGARVLDIGCGDGSLLALLRDRRGVDGRGIELSRGGVNACLTRGLAVIQGDADTDLAAYPDHAFDYVILSQTIQATREPKVVLEQLLRIGRHAIVSFPNFGHWRVRTELLLRGRMPVTDILPDAWYETPNIHHCTIRDFVGLCRLVGARIERASALDAAGNPMRFALPWWVWNLAGAQGVFLLRRG</sequence>
<dbReference type="NCBIfam" id="TIGR02081">
    <property type="entry name" value="metW"/>
    <property type="match status" value="1"/>
</dbReference>
<proteinExistence type="predicted"/>